<organism evidence="2 3">
    <name type="scientific">Oopsacas minuta</name>
    <dbReference type="NCBI Taxonomy" id="111878"/>
    <lineage>
        <taxon>Eukaryota</taxon>
        <taxon>Metazoa</taxon>
        <taxon>Porifera</taxon>
        <taxon>Hexactinellida</taxon>
        <taxon>Hexasterophora</taxon>
        <taxon>Lyssacinosida</taxon>
        <taxon>Leucopsacidae</taxon>
        <taxon>Oopsacas</taxon>
    </lineage>
</organism>
<accession>A0AAV7JQ65</accession>
<evidence type="ECO:0000313" key="2">
    <source>
        <dbReference type="EMBL" id="KAI6650952.1"/>
    </source>
</evidence>
<comment type="caution">
    <text evidence="2">The sequence shown here is derived from an EMBL/GenBank/DDBJ whole genome shotgun (WGS) entry which is preliminary data.</text>
</comment>
<protein>
    <submittedName>
        <fullName evidence="2">Uncharacterized protein</fullName>
    </submittedName>
</protein>
<feature type="compositionally biased region" description="Polar residues" evidence="1">
    <location>
        <begin position="22"/>
        <end position="32"/>
    </location>
</feature>
<feature type="region of interest" description="Disordered" evidence="1">
    <location>
        <begin position="282"/>
        <end position="380"/>
    </location>
</feature>
<feature type="compositionally biased region" description="Polar residues" evidence="1">
    <location>
        <begin position="1"/>
        <end position="11"/>
    </location>
</feature>
<keyword evidence="3" id="KW-1185">Reference proteome</keyword>
<name>A0AAV7JQ65_9METZ</name>
<evidence type="ECO:0000256" key="1">
    <source>
        <dbReference type="SAM" id="MobiDB-lite"/>
    </source>
</evidence>
<dbReference type="EMBL" id="JAKMXF010000309">
    <property type="protein sequence ID" value="KAI6650952.1"/>
    <property type="molecule type" value="Genomic_DNA"/>
</dbReference>
<dbReference type="Proteomes" id="UP001165289">
    <property type="component" value="Unassembled WGS sequence"/>
</dbReference>
<feature type="compositionally biased region" description="Low complexity" evidence="1">
    <location>
        <begin position="289"/>
        <end position="301"/>
    </location>
</feature>
<feature type="region of interest" description="Disordered" evidence="1">
    <location>
        <begin position="1"/>
        <end position="51"/>
    </location>
</feature>
<sequence length="380" mass="41783">MGTICSTSRSIQVREIRGAPQKDNQSSDNTCDPTPRREHYTHDYSRGYSQDQSLMVANKHAIDTEMEKKLEQPQCIVTKEENTKSIPQEIEQPEPVNANTNTSMNDTNLSDSIDMDDNQQTSEIARILPTSSNNIEDTMDELNNTVDIATQGNTELTVISPDIADNTMDTGIKQGLNTEIGDVTIELDAATKDVALDKQTSEKTELDNTQLDGIEGDERNITEKLESTLIDDTQVEDVNMNINTTGNAENNADNTAANGVDNLELTVNDSVNHENLAEYATENPANLVETSSENPSENTSTEELKDGKLITSITESSPTKDQENTDLIKPQEEELVSNNNITNDIPEKDIGNPEVEIAQIFDTEQPPPASEESTHPGNDI</sequence>
<dbReference type="AlphaFoldDB" id="A0AAV7JQ65"/>
<proteinExistence type="predicted"/>
<evidence type="ECO:0000313" key="3">
    <source>
        <dbReference type="Proteomes" id="UP001165289"/>
    </source>
</evidence>
<feature type="compositionally biased region" description="Basic and acidic residues" evidence="1">
    <location>
        <begin position="34"/>
        <end position="45"/>
    </location>
</feature>
<gene>
    <name evidence="2" type="ORF">LOD99_5792</name>
</gene>
<reference evidence="2 3" key="1">
    <citation type="journal article" date="2023" name="BMC Biol.">
        <title>The compact genome of the sponge Oopsacas minuta (Hexactinellida) is lacking key metazoan core genes.</title>
        <authorList>
            <person name="Santini S."/>
            <person name="Schenkelaars Q."/>
            <person name="Jourda C."/>
            <person name="Duchesne M."/>
            <person name="Belahbib H."/>
            <person name="Rocher C."/>
            <person name="Selva M."/>
            <person name="Riesgo A."/>
            <person name="Vervoort M."/>
            <person name="Leys S.P."/>
            <person name="Kodjabachian L."/>
            <person name="Le Bivic A."/>
            <person name="Borchiellini C."/>
            <person name="Claverie J.M."/>
            <person name="Renard E."/>
        </authorList>
    </citation>
    <scope>NUCLEOTIDE SEQUENCE [LARGE SCALE GENOMIC DNA]</scope>
    <source>
        <strain evidence="2">SPO-2</strain>
    </source>
</reference>